<feature type="domain" description="AMP-binding enzyme C-terminal" evidence="4">
    <location>
        <begin position="413"/>
        <end position="491"/>
    </location>
</feature>
<dbReference type="Proteomes" id="UP000295341">
    <property type="component" value="Unassembled WGS sequence"/>
</dbReference>
<gene>
    <name evidence="5" type="ORF">DFR24_3129</name>
</gene>
<dbReference type="InterPro" id="IPR025110">
    <property type="entry name" value="AMP-bd_C"/>
</dbReference>
<dbReference type="PROSITE" id="PS00455">
    <property type="entry name" value="AMP_BINDING"/>
    <property type="match status" value="1"/>
</dbReference>
<dbReference type="RefSeq" id="WP_133882281.1">
    <property type="nucleotide sequence ID" value="NZ_MWIN01000018.1"/>
</dbReference>
<dbReference type="InterPro" id="IPR042099">
    <property type="entry name" value="ANL_N_sf"/>
</dbReference>
<dbReference type="InterPro" id="IPR000873">
    <property type="entry name" value="AMP-dep_synth/lig_dom"/>
</dbReference>
<sequence length="504" mass="55087">MHIAVHAQERPNDPAVTMSDGRSLSFRQLDHASLVLANRFHELGLRSGDVIAVLMENRPEYYVATWAAQRMGLYYVPINWHLKADEVAYITADSEAVVMVTSAQHRETAARACAGSRCARTVNVDDADWDIVRAAIASPTTPATQHAPAEGQVMFYSSGTTGKPKGIKRALDGRPFGTSAALDKFLSAFYGIGAQSVYLSPAPLYHAAPLGWTMAIQRAGGAIVCMTQFDALESLRLIQQHRITHAQFVPTMFVRMLKLPTDQRLAFDVSSLKMAVHAAAPCPPDVKRAMFEWWGPIIHEYYGGSEVNGLCAVGPQDWFTHPGTVGKAALGVAHICDDEGNELPVGETGAVYFSGMPAFEYFKDPEKTRSAHNAQGWSTLGDIGHMDADGYVYLTDRKAFMIISGGVNVYPQEVENVLIGHPAVMDVAVIGVPHPELGEEVLAAVQLRDASLASDALKAELIAFCREQIAHFKCPRRVEFDNDLPRLPNGKLLKRLIKTRYTAA</sequence>
<feature type="domain" description="AMP-dependent synthetase/ligase" evidence="3">
    <location>
        <begin position="6"/>
        <end position="355"/>
    </location>
</feature>
<evidence type="ECO:0000256" key="1">
    <source>
        <dbReference type="ARBA" id="ARBA00006432"/>
    </source>
</evidence>
<evidence type="ECO:0000313" key="5">
    <source>
        <dbReference type="EMBL" id="TDU28754.1"/>
    </source>
</evidence>
<dbReference type="EMBL" id="SOBT01000009">
    <property type="protein sequence ID" value="TDU28754.1"/>
    <property type="molecule type" value="Genomic_DNA"/>
</dbReference>
<dbReference type="InterPro" id="IPR020845">
    <property type="entry name" value="AMP-binding_CS"/>
</dbReference>
<evidence type="ECO:0000259" key="3">
    <source>
        <dbReference type="Pfam" id="PF00501"/>
    </source>
</evidence>
<evidence type="ECO:0000313" key="6">
    <source>
        <dbReference type="Proteomes" id="UP000295341"/>
    </source>
</evidence>
<dbReference type="Pfam" id="PF13193">
    <property type="entry name" value="AMP-binding_C"/>
    <property type="match status" value="1"/>
</dbReference>
<dbReference type="GO" id="GO:0031956">
    <property type="term" value="F:medium-chain fatty acid-CoA ligase activity"/>
    <property type="evidence" value="ECO:0007669"/>
    <property type="project" value="TreeGrafter"/>
</dbReference>
<dbReference type="PANTHER" id="PTHR43201:SF5">
    <property type="entry name" value="MEDIUM-CHAIN ACYL-COA LIGASE ACSF2, MITOCHONDRIAL"/>
    <property type="match status" value="1"/>
</dbReference>
<dbReference type="OrthoDB" id="9803968at2"/>
<dbReference type="Pfam" id="PF00501">
    <property type="entry name" value="AMP-binding"/>
    <property type="match status" value="1"/>
</dbReference>
<dbReference type="AlphaFoldDB" id="A0A4R7P4P3"/>
<dbReference type="Gene3D" id="3.40.50.12780">
    <property type="entry name" value="N-terminal domain of ligase-like"/>
    <property type="match status" value="1"/>
</dbReference>
<name>A0A4R7P4P3_9GAMM</name>
<keyword evidence="6" id="KW-1185">Reference proteome</keyword>
<dbReference type="InterPro" id="IPR045851">
    <property type="entry name" value="AMP-bd_C_sf"/>
</dbReference>
<protein>
    <submittedName>
        <fullName evidence="5">Acyl-CoA synthetase (AMP-forming)/AMP-acid ligase II</fullName>
    </submittedName>
</protein>
<dbReference type="PANTHER" id="PTHR43201">
    <property type="entry name" value="ACYL-COA SYNTHETASE"/>
    <property type="match status" value="1"/>
</dbReference>
<accession>A0A4R7P4P3</accession>
<comment type="similarity">
    <text evidence="1">Belongs to the ATP-dependent AMP-binding enzyme family.</text>
</comment>
<evidence type="ECO:0000259" key="4">
    <source>
        <dbReference type="Pfam" id="PF13193"/>
    </source>
</evidence>
<comment type="caution">
    <text evidence="5">The sequence shown here is derived from an EMBL/GenBank/DDBJ whole genome shotgun (WGS) entry which is preliminary data.</text>
</comment>
<dbReference type="Gene3D" id="3.30.300.30">
    <property type="match status" value="1"/>
</dbReference>
<proteinExistence type="inferred from homology"/>
<dbReference type="GO" id="GO:0006631">
    <property type="term" value="P:fatty acid metabolic process"/>
    <property type="evidence" value="ECO:0007669"/>
    <property type="project" value="TreeGrafter"/>
</dbReference>
<keyword evidence="2 5" id="KW-0436">Ligase</keyword>
<evidence type="ECO:0000256" key="2">
    <source>
        <dbReference type="ARBA" id="ARBA00022598"/>
    </source>
</evidence>
<organism evidence="5 6">
    <name type="scientific">Panacagrimonas perspica</name>
    <dbReference type="NCBI Taxonomy" id="381431"/>
    <lineage>
        <taxon>Bacteria</taxon>
        <taxon>Pseudomonadati</taxon>
        <taxon>Pseudomonadota</taxon>
        <taxon>Gammaproteobacteria</taxon>
        <taxon>Nevskiales</taxon>
        <taxon>Nevskiaceae</taxon>
        <taxon>Panacagrimonas</taxon>
    </lineage>
</organism>
<reference evidence="5 6" key="1">
    <citation type="submission" date="2019-03" db="EMBL/GenBank/DDBJ databases">
        <title>Genomic Encyclopedia of Type Strains, Phase IV (KMG-IV): sequencing the most valuable type-strain genomes for metagenomic binning, comparative biology and taxonomic classification.</title>
        <authorList>
            <person name="Goeker M."/>
        </authorList>
    </citation>
    <scope>NUCLEOTIDE SEQUENCE [LARGE SCALE GENOMIC DNA]</scope>
    <source>
        <strain evidence="5 6">DSM 26377</strain>
    </source>
</reference>
<dbReference type="SUPFAM" id="SSF56801">
    <property type="entry name" value="Acetyl-CoA synthetase-like"/>
    <property type="match status" value="1"/>
</dbReference>